<feature type="transmembrane region" description="Helical" evidence="1">
    <location>
        <begin position="45"/>
        <end position="66"/>
    </location>
</feature>
<evidence type="ECO:0008006" key="4">
    <source>
        <dbReference type="Google" id="ProtNLM"/>
    </source>
</evidence>
<keyword evidence="1" id="KW-0472">Membrane</keyword>
<accession>A0ABY4F0H6</accession>
<evidence type="ECO:0000313" key="2">
    <source>
        <dbReference type="EMBL" id="UOQ49608.1"/>
    </source>
</evidence>
<proteinExistence type="predicted"/>
<sequence length="146" mass="16823">MLRIYLKYKRRFVWILAGIVWSVVAILNIGILVGMVSEEFGVFELILTPLYLFIIAASSVLTIFHFKITSIDYVRIDDDTLSLHRGIVIPRKKVRLTDIEKGTQIGASFIIQLKTGQEFDINLKNLGLRDINMVSSYFAHERYKLD</sequence>
<name>A0ABY4F0H6_9BACI</name>
<dbReference type="Proteomes" id="UP000831782">
    <property type="component" value="Chromosome"/>
</dbReference>
<reference evidence="2 3" key="1">
    <citation type="submission" date="2022-04" db="EMBL/GenBank/DDBJ databases">
        <title>Gracilibacillus sp. isolated from saltern.</title>
        <authorList>
            <person name="Won M."/>
            <person name="Lee C.-M."/>
            <person name="Woen H.-Y."/>
            <person name="Kwon S.-W."/>
        </authorList>
    </citation>
    <scope>NUCLEOTIDE SEQUENCE [LARGE SCALE GENOMIC DNA]</scope>
    <source>
        <strain evidence="2 3">SSWR10-1</strain>
    </source>
</reference>
<gene>
    <name evidence="2" type="ORF">MUN88_05875</name>
</gene>
<dbReference type="RefSeq" id="WP_244722050.1">
    <property type="nucleotide sequence ID" value="NZ_CP095072.1"/>
</dbReference>
<keyword evidence="3" id="KW-1185">Reference proteome</keyword>
<keyword evidence="1" id="KW-0812">Transmembrane</keyword>
<protein>
    <recommendedName>
        <fullName evidence="4">PH domain-containing protein</fullName>
    </recommendedName>
</protein>
<organism evidence="2 3">
    <name type="scientific">Gracilibacillus caseinilyticus</name>
    <dbReference type="NCBI Taxonomy" id="2932256"/>
    <lineage>
        <taxon>Bacteria</taxon>
        <taxon>Bacillati</taxon>
        <taxon>Bacillota</taxon>
        <taxon>Bacilli</taxon>
        <taxon>Bacillales</taxon>
        <taxon>Bacillaceae</taxon>
        <taxon>Gracilibacillus</taxon>
    </lineage>
</organism>
<keyword evidence="1" id="KW-1133">Transmembrane helix</keyword>
<evidence type="ECO:0000256" key="1">
    <source>
        <dbReference type="SAM" id="Phobius"/>
    </source>
</evidence>
<dbReference type="EMBL" id="CP095072">
    <property type="protein sequence ID" value="UOQ49608.1"/>
    <property type="molecule type" value="Genomic_DNA"/>
</dbReference>
<evidence type="ECO:0000313" key="3">
    <source>
        <dbReference type="Proteomes" id="UP000831782"/>
    </source>
</evidence>
<feature type="transmembrane region" description="Helical" evidence="1">
    <location>
        <begin position="12"/>
        <end position="33"/>
    </location>
</feature>